<dbReference type="CDD" id="cd00448">
    <property type="entry name" value="YjgF_YER057c_UK114_family"/>
    <property type="match status" value="1"/>
</dbReference>
<protein>
    <submittedName>
        <fullName evidence="1">Reactive intermediate/imine deaminase</fullName>
    </submittedName>
</protein>
<proteinExistence type="predicted"/>
<dbReference type="SUPFAM" id="SSF55298">
    <property type="entry name" value="YjgF-like"/>
    <property type="match status" value="1"/>
</dbReference>
<dbReference type="InterPro" id="IPR006175">
    <property type="entry name" value="YjgF/YER057c/UK114"/>
</dbReference>
<gene>
    <name evidence="1" type="ORF">MANY_17690</name>
</gene>
<evidence type="ECO:0000313" key="2">
    <source>
        <dbReference type="Proteomes" id="UP000467249"/>
    </source>
</evidence>
<dbReference type="EMBL" id="AP022620">
    <property type="protein sequence ID" value="BBZ76432.1"/>
    <property type="molecule type" value="Genomic_DNA"/>
</dbReference>
<reference evidence="1 2" key="1">
    <citation type="journal article" date="2019" name="Emerg. Microbes Infect.">
        <title>Comprehensive subspecies identification of 175 nontuberculous mycobacteria species based on 7547 genomic profiles.</title>
        <authorList>
            <person name="Matsumoto Y."/>
            <person name="Kinjo T."/>
            <person name="Motooka D."/>
            <person name="Nabeya D."/>
            <person name="Jung N."/>
            <person name="Uechi K."/>
            <person name="Horii T."/>
            <person name="Iida T."/>
            <person name="Fujita J."/>
            <person name="Nakamura S."/>
        </authorList>
    </citation>
    <scope>NUCLEOTIDE SEQUENCE [LARGE SCALE GENOMIC DNA]</scope>
    <source>
        <strain evidence="1 2">JCM 30275</strain>
    </source>
</reference>
<dbReference type="GO" id="GO:0005829">
    <property type="term" value="C:cytosol"/>
    <property type="evidence" value="ECO:0007669"/>
    <property type="project" value="TreeGrafter"/>
</dbReference>
<organism evidence="1 2">
    <name type="scientific">Mycolicibacterium anyangense</name>
    <dbReference type="NCBI Taxonomy" id="1431246"/>
    <lineage>
        <taxon>Bacteria</taxon>
        <taxon>Bacillati</taxon>
        <taxon>Actinomycetota</taxon>
        <taxon>Actinomycetes</taxon>
        <taxon>Mycobacteriales</taxon>
        <taxon>Mycobacteriaceae</taxon>
        <taxon>Mycolicibacterium</taxon>
    </lineage>
</organism>
<dbReference type="GO" id="GO:0019239">
    <property type="term" value="F:deaminase activity"/>
    <property type="evidence" value="ECO:0007669"/>
    <property type="project" value="TreeGrafter"/>
</dbReference>
<accession>A0A6N4W8N9</accession>
<dbReference type="Gene3D" id="3.30.1330.40">
    <property type="entry name" value="RutC-like"/>
    <property type="match status" value="1"/>
</dbReference>
<keyword evidence="2" id="KW-1185">Reference proteome</keyword>
<evidence type="ECO:0000313" key="1">
    <source>
        <dbReference type="EMBL" id="BBZ76432.1"/>
    </source>
</evidence>
<dbReference type="Proteomes" id="UP000467249">
    <property type="component" value="Chromosome"/>
</dbReference>
<dbReference type="AlphaFoldDB" id="A0A6N4W8N9"/>
<dbReference type="PANTHER" id="PTHR11803">
    <property type="entry name" value="2-IMINOBUTANOATE/2-IMINOPROPANOATE DEAMINASE RIDA"/>
    <property type="match status" value="1"/>
</dbReference>
<dbReference type="PANTHER" id="PTHR11803:SF39">
    <property type="entry name" value="2-IMINOBUTANOATE_2-IMINOPROPANOATE DEAMINASE"/>
    <property type="match status" value="1"/>
</dbReference>
<dbReference type="InterPro" id="IPR035959">
    <property type="entry name" value="RutC-like_sf"/>
</dbReference>
<dbReference type="Pfam" id="PF01042">
    <property type="entry name" value="Ribonuc_L-PSP"/>
    <property type="match status" value="1"/>
</dbReference>
<name>A0A6N4W8N9_9MYCO</name>
<sequence>MLPALAESGGMTDSECRRPSGSGIQAFTFTPAQGVPPAVAPFSHATAAGQTLYVTGQMPTDTTGAVVGSDVATQTDQVLKNLLRVTELCGGGIDDVVSVRAFLTDWSDYAAFNAAYAPWFPDRLPSRTCVGSTGLAVGALVEIDWVCWRAAGWA</sequence>
<dbReference type="KEGG" id="many:MANY_17690"/>